<dbReference type="InterPro" id="IPR001940">
    <property type="entry name" value="Peptidase_S1C"/>
</dbReference>
<dbReference type="PANTHER" id="PTHR43019:SF23">
    <property type="entry name" value="PROTEASE DO-LIKE 5, CHLOROPLASTIC"/>
    <property type="match status" value="1"/>
</dbReference>
<gene>
    <name evidence="1" type="ORF">RF679_00375</name>
</gene>
<keyword evidence="1" id="KW-0645">Protease</keyword>
<dbReference type="RefSeq" id="WP_309482240.1">
    <property type="nucleotide sequence ID" value="NZ_CP133720.1"/>
</dbReference>
<protein>
    <submittedName>
        <fullName evidence="1">Serine protease</fullName>
    </submittedName>
</protein>
<dbReference type="InterPro" id="IPR009003">
    <property type="entry name" value="Peptidase_S1_PA"/>
</dbReference>
<keyword evidence="1" id="KW-0378">Hydrolase</keyword>
<dbReference type="SUPFAM" id="SSF50494">
    <property type="entry name" value="Trypsin-like serine proteases"/>
    <property type="match status" value="1"/>
</dbReference>
<dbReference type="EMBL" id="CP133720">
    <property type="protein sequence ID" value="WMW80749.1"/>
    <property type="molecule type" value="Genomic_DNA"/>
</dbReference>
<dbReference type="GO" id="GO:0008233">
    <property type="term" value="F:peptidase activity"/>
    <property type="evidence" value="ECO:0007669"/>
    <property type="project" value="UniProtKB-KW"/>
</dbReference>
<dbReference type="InterPro" id="IPR043504">
    <property type="entry name" value="Peptidase_S1_PA_chymotrypsin"/>
</dbReference>
<sequence length="480" mass="52671">MHQLSIHMMSEKYSQTLTWCACLLLSIVASSVALPSFAQKQSEQDSARQTTGESVLPQPSSAAQKLYSVAKNDLLQIRVLVKNGRTQSSVGSGFFVDDSDLVVTNYHVVSQIALEPEVYIGEFVDTNDQRGTVELLAVDVLHDLAVVRVSRKGKGFFKIPSNANQLAPLSQGQYLYSLGNPLDLGFAISEGAYNGVIGRSFYDQFMFTGPINAGMSGGPNVNSAGALAGVNVAKRTDGELVSFLVPARYVVDLINRVKTQKQVPSSFSQEVGRQLLTHQNFMIDKLLENNLSSKLLGRYLVPVRESDQMRCWGSSNTKEETAYSEDKMNCAMESSLFVSGKLQTGLVAMTHTLLQSKKLDALRFSRLISERFKNQIYASTRQASVTAPACIEDFIKNEGVSMRAVVCTRAYRKFPELYDFIVISSSLDQSKEVLQSRLDVRGVSYQNGLRATRVFLKGISMSPITAGIAVDVNTSKGEAK</sequence>
<reference evidence="1" key="1">
    <citation type="submission" date="2023-09" db="EMBL/GenBank/DDBJ databases">
        <title>Undibacterium sp. 20NA77.5 isolated from freshwater.</title>
        <authorList>
            <person name="Le V."/>
            <person name="Ko S.-R."/>
            <person name="Ahn C.-Y."/>
            <person name="Oh H.-M."/>
        </authorList>
    </citation>
    <scope>NUCLEOTIDE SEQUENCE</scope>
    <source>
        <strain evidence="1">20NA77.5</strain>
    </source>
</reference>
<dbReference type="Proteomes" id="UP001181355">
    <property type="component" value="Chromosome"/>
</dbReference>
<organism evidence="1 2">
    <name type="scientific">Undibacterium cyanobacteriorum</name>
    <dbReference type="NCBI Taxonomy" id="3073561"/>
    <lineage>
        <taxon>Bacteria</taxon>
        <taxon>Pseudomonadati</taxon>
        <taxon>Pseudomonadota</taxon>
        <taxon>Betaproteobacteria</taxon>
        <taxon>Burkholderiales</taxon>
        <taxon>Oxalobacteraceae</taxon>
        <taxon>Undibacterium</taxon>
    </lineage>
</organism>
<evidence type="ECO:0000313" key="2">
    <source>
        <dbReference type="Proteomes" id="UP001181355"/>
    </source>
</evidence>
<accession>A0ABY9RIS0</accession>
<keyword evidence="2" id="KW-1185">Reference proteome</keyword>
<dbReference type="GO" id="GO:0006508">
    <property type="term" value="P:proteolysis"/>
    <property type="evidence" value="ECO:0007669"/>
    <property type="project" value="UniProtKB-KW"/>
</dbReference>
<proteinExistence type="predicted"/>
<dbReference type="PANTHER" id="PTHR43019">
    <property type="entry name" value="SERINE ENDOPROTEASE DEGS"/>
    <property type="match status" value="1"/>
</dbReference>
<evidence type="ECO:0000313" key="1">
    <source>
        <dbReference type="EMBL" id="WMW80749.1"/>
    </source>
</evidence>
<name>A0ABY9RIS0_9BURK</name>
<dbReference type="Gene3D" id="2.40.10.10">
    <property type="entry name" value="Trypsin-like serine proteases"/>
    <property type="match status" value="2"/>
</dbReference>
<dbReference type="Pfam" id="PF13365">
    <property type="entry name" value="Trypsin_2"/>
    <property type="match status" value="1"/>
</dbReference>
<dbReference type="PRINTS" id="PR00834">
    <property type="entry name" value="PROTEASES2C"/>
</dbReference>